<evidence type="ECO:0000256" key="2">
    <source>
        <dbReference type="ARBA" id="ARBA00022448"/>
    </source>
</evidence>
<keyword evidence="12" id="KW-0732">Signal</keyword>
<keyword evidence="6 11" id="KW-1133">Transmembrane helix</keyword>
<dbReference type="GO" id="GO:0015031">
    <property type="term" value="P:protein transport"/>
    <property type="evidence" value="ECO:0007669"/>
    <property type="project" value="UniProtKB-KW"/>
</dbReference>
<evidence type="ECO:0000256" key="9">
    <source>
        <dbReference type="RuleBase" id="RU003945"/>
    </source>
</evidence>
<dbReference type="Pfam" id="PF02096">
    <property type="entry name" value="60KD_IMP"/>
    <property type="match status" value="1"/>
</dbReference>
<evidence type="ECO:0000256" key="1">
    <source>
        <dbReference type="ARBA" id="ARBA00004651"/>
    </source>
</evidence>
<evidence type="ECO:0000256" key="5">
    <source>
        <dbReference type="ARBA" id="ARBA00022927"/>
    </source>
</evidence>
<feature type="region of interest" description="Disordered" evidence="10">
    <location>
        <begin position="292"/>
        <end position="331"/>
    </location>
</feature>
<dbReference type="RefSeq" id="WP_025083628.1">
    <property type="nucleotide sequence ID" value="NZ_AZEX01000032.1"/>
</dbReference>
<dbReference type="GO" id="GO:0051205">
    <property type="term" value="P:protein insertion into membrane"/>
    <property type="evidence" value="ECO:0007669"/>
    <property type="project" value="TreeGrafter"/>
</dbReference>
<feature type="compositionally biased region" description="Polar residues" evidence="10">
    <location>
        <begin position="298"/>
        <end position="307"/>
    </location>
</feature>
<dbReference type="PATRIC" id="fig|1423747.3.peg.1163"/>
<keyword evidence="2" id="KW-0813">Transport</keyword>
<dbReference type="PANTHER" id="PTHR12428">
    <property type="entry name" value="OXA1"/>
    <property type="match status" value="1"/>
</dbReference>
<comment type="caution">
    <text evidence="14">The sequence shown here is derived from an EMBL/GenBank/DDBJ whole genome shotgun (WGS) entry which is preliminary data.</text>
</comment>
<dbReference type="eggNOG" id="COG0706">
    <property type="taxonomic scope" value="Bacteria"/>
</dbReference>
<keyword evidence="4 9" id="KW-0812">Transmembrane</keyword>
<dbReference type="InterPro" id="IPR047196">
    <property type="entry name" value="YidC_ALB_C"/>
</dbReference>
<accession>A0A0R1S434</accession>
<feature type="transmembrane region" description="Helical" evidence="11">
    <location>
        <begin position="186"/>
        <end position="206"/>
    </location>
</feature>
<evidence type="ECO:0000256" key="11">
    <source>
        <dbReference type="SAM" id="Phobius"/>
    </source>
</evidence>
<reference evidence="14 15" key="1">
    <citation type="journal article" date="2015" name="Genome Announc.">
        <title>Expanding the biotechnology potential of lactobacilli through comparative genomics of 213 strains and associated genera.</title>
        <authorList>
            <person name="Sun Z."/>
            <person name="Harris H.M."/>
            <person name="McCann A."/>
            <person name="Guo C."/>
            <person name="Argimon S."/>
            <person name="Zhang W."/>
            <person name="Yang X."/>
            <person name="Jeffery I.B."/>
            <person name="Cooney J.C."/>
            <person name="Kagawa T.F."/>
            <person name="Liu W."/>
            <person name="Song Y."/>
            <person name="Salvetti E."/>
            <person name="Wrobel A."/>
            <person name="Rasinkangas P."/>
            <person name="Parkhill J."/>
            <person name="Rea M.C."/>
            <person name="O'Sullivan O."/>
            <person name="Ritari J."/>
            <person name="Douillard F.P."/>
            <person name="Paul Ross R."/>
            <person name="Yang R."/>
            <person name="Briner A.E."/>
            <person name="Felis G.E."/>
            <person name="de Vos W.M."/>
            <person name="Barrangou R."/>
            <person name="Klaenhammer T.R."/>
            <person name="Caufield P.W."/>
            <person name="Cui Y."/>
            <person name="Zhang H."/>
            <person name="O'Toole P.W."/>
        </authorList>
    </citation>
    <scope>NUCLEOTIDE SEQUENCE [LARGE SCALE GENOMIC DNA]</scope>
    <source>
        <strain evidence="14 15">DSM 14340</strain>
    </source>
</reference>
<dbReference type="InterPro" id="IPR001708">
    <property type="entry name" value="YidC/ALB3/OXA1/COX18"/>
</dbReference>
<dbReference type="GO" id="GO:0005886">
    <property type="term" value="C:plasma membrane"/>
    <property type="evidence" value="ECO:0007669"/>
    <property type="project" value="UniProtKB-SubCell"/>
</dbReference>
<keyword evidence="7 11" id="KW-0472">Membrane</keyword>
<evidence type="ECO:0000313" key="14">
    <source>
        <dbReference type="EMBL" id="KRL60899.1"/>
    </source>
</evidence>
<dbReference type="InterPro" id="IPR028055">
    <property type="entry name" value="YidC/Oxa/ALB_C"/>
</dbReference>
<keyword evidence="5" id="KW-0653">Protein transport</keyword>
<feature type="compositionally biased region" description="Basic and acidic residues" evidence="10">
    <location>
        <begin position="308"/>
        <end position="320"/>
    </location>
</feature>
<keyword evidence="8" id="KW-0143">Chaperone</keyword>
<comment type="similarity">
    <text evidence="9">Belongs to the OXA1/ALB3/YidC family.</text>
</comment>
<evidence type="ECO:0000256" key="10">
    <source>
        <dbReference type="SAM" id="MobiDB-lite"/>
    </source>
</evidence>
<gene>
    <name evidence="14" type="ORF">FC69_GL001139</name>
</gene>
<evidence type="ECO:0000256" key="8">
    <source>
        <dbReference type="ARBA" id="ARBA00023186"/>
    </source>
</evidence>
<sequence>MKKNKRIATLAMLAVTMTFFLAGCVPQKMSAHPKIPTGLIYGSSYKYIAVPLQHLMESIANFFGGLNGYGWAIIIITFVVRMILLPLMLNQSNKMTEQQEKTRRLKPQLDIIQEQQKVATSPEEKAELSQLMMKVYKENGSSMMPSLGCLTLIIQLPIFSGLYQAIQYSPEISSSHFLGIGLGQPNIIITIVATLFYVGQSALSLVGMPAEQKKQMQTTVLMSPAITFFISLFAPAGLALYFLAGGMIMIIQQVLTTFVIMPRVKKRVDAEIAENPIVTVVTREMFNKKSVKPAAAASETTVKTNQKTNDHSNHTTDHKRNSGKQNHKPQA</sequence>
<dbReference type="AlphaFoldDB" id="A0A0R1S434"/>
<dbReference type="OrthoDB" id="9780552at2"/>
<evidence type="ECO:0000256" key="12">
    <source>
        <dbReference type="SAM" id="SignalP"/>
    </source>
</evidence>
<feature type="transmembrane region" description="Helical" evidence="11">
    <location>
        <begin position="147"/>
        <end position="166"/>
    </location>
</feature>
<dbReference type="CDD" id="cd20070">
    <property type="entry name" value="5TM_YidC_Alb3"/>
    <property type="match status" value="1"/>
</dbReference>
<feature type="signal peptide" evidence="12">
    <location>
        <begin position="1"/>
        <end position="22"/>
    </location>
</feature>
<dbReference type="Proteomes" id="UP000051264">
    <property type="component" value="Unassembled WGS sequence"/>
</dbReference>
<evidence type="ECO:0000256" key="4">
    <source>
        <dbReference type="ARBA" id="ARBA00022692"/>
    </source>
</evidence>
<evidence type="ECO:0000256" key="3">
    <source>
        <dbReference type="ARBA" id="ARBA00022475"/>
    </source>
</evidence>
<organism evidence="14 15">
    <name type="scientific">Latilactobacillus fuchuensis DSM 14340 = JCM 11249</name>
    <dbReference type="NCBI Taxonomy" id="1423747"/>
    <lineage>
        <taxon>Bacteria</taxon>
        <taxon>Bacillati</taxon>
        <taxon>Bacillota</taxon>
        <taxon>Bacilli</taxon>
        <taxon>Lactobacillales</taxon>
        <taxon>Lactobacillaceae</taxon>
        <taxon>Latilactobacillus</taxon>
    </lineage>
</organism>
<evidence type="ECO:0000259" key="13">
    <source>
        <dbReference type="Pfam" id="PF02096"/>
    </source>
</evidence>
<feature type="transmembrane region" description="Helical" evidence="11">
    <location>
        <begin position="240"/>
        <end position="261"/>
    </location>
</feature>
<proteinExistence type="inferred from homology"/>
<evidence type="ECO:0000256" key="7">
    <source>
        <dbReference type="ARBA" id="ARBA00023136"/>
    </source>
</evidence>
<feature type="chain" id="PRO_5039201360" evidence="12">
    <location>
        <begin position="23"/>
        <end position="331"/>
    </location>
</feature>
<evidence type="ECO:0000256" key="6">
    <source>
        <dbReference type="ARBA" id="ARBA00022989"/>
    </source>
</evidence>
<dbReference type="NCBIfam" id="TIGR03592">
    <property type="entry name" value="yidC_oxa1_cterm"/>
    <property type="match status" value="1"/>
</dbReference>
<comment type="subcellular location">
    <subcellularLocation>
        <location evidence="1">Cell membrane</location>
        <topology evidence="1">Multi-pass membrane protein</topology>
    </subcellularLocation>
    <subcellularLocation>
        <location evidence="9">Membrane</location>
        <topology evidence="9">Multi-pass membrane protein</topology>
    </subcellularLocation>
</comment>
<feature type="compositionally biased region" description="Basic residues" evidence="10">
    <location>
        <begin position="321"/>
        <end position="331"/>
    </location>
</feature>
<keyword evidence="3" id="KW-1003">Cell membrane</keyword>
<dbReference type="GO" id="GO:0032977">
    <property type="term" value="F:membrane insertase activity"/>
    <property type="evidence" value="ECO:0007669"/>
    <property type="project" value="InterPro"/>
</dbReference>
<name>A0A0R1S434_9LACO</name>
<dbReference type="EMBL" id="AZEX01000032">
    <property type="protein sequence ID" value="KRL60899.1"/>
    <property type="molecule type" value="Genomic_DNA"/>
</dbReference>
<feature type="domain" description="Membrane insertase YidC/Oxa/ALB C-terminal" evidence="13">
    <location>
        <begin position="69"/>
        <end position="256"/>
    </location>
</feature>
<evidence type="ECO:0000313" key="15">
    <source>
        <dbReference type="Proteomes" id="UP000051264"/>
    </source>
</evidence>
<protein>
    <submittedName>
        <fullName evidence="14">Membrane insertase, YidC Oxa1 family domain protein</fullName>
    </submittedName>
</protein>
<dbReference type="PROSITE" id="PS51257">
    <property type="entry name" value="PROKAR_LIPOPROTEIN"/>
    <property type="match status" value="1"/>
</dbReference>
<dbReference type="STRING" id="1423747.FC69_GL001139"/>
<feature type="transmembrane region" description="Helical" evidence="11">
    <location>
        <begin position="69"/>
        <end position="89"/>
    </location>
</feature>
<dbReference type="PANTHER" id="PTHR12428:SF65">
    <property type="entry name" value="CYTOCHROME C OXIDASE ASSEMBLY PROTEIN COX18, MITOCHONDRIAL"/>
    <property type="match status" value="1"/>
</dbReference>